<dbReference type="InterPro" id="IPR001789">
    <property type="entry name" value="Sig_transdc_resp-reg_receiver"/>
</dbReference>
<dbReference type="Proteomes" id="UP000008495">
    <property type="component" value="Unassembled WGS sequence"/>
</dbReference>
<evidence type="ECO:0000259" key="6">
    <source>
        <dbReference type="PROSITE" id="PS50043"/>
    </source>
</evidence>
<dbReference type="RefSeq" id="WP_006503583.1">
    <property type="nucleotide sequence ID" value="NZ_BAGZ01000017.1"/>
</dbReference>
<name>K6UNA9_9MICO</name>
<evidence type="ECO:0000256" key="2">
    <source>
        <dbReference type="ARBA" id="ARBA00023015"/>
    </source>
</evidence>
<keyword evidence="9" id="KW-1185">Reference proteome</keyword>
<keyword evidence="4" id="KW-0804">Transcription</keyword>
<evidence type="ECO:0000313" key="8">
    <source>
        <dbReference type="EMBL" id="GAB78826.1"/>
    </source>
</evidence>
<keyword evidence="3" id="KW-0238">DNA-binding</keyword>
<sequence length="227" mass="24403">MTAVVIVDDQEATRLGLSLQLKRQPGITVIGTAVDGLDAVGQIDELVSGGRIPDVVLMDVRMPRLNGVEATRRITRKWPFIRVLVLTTFDQDDYAFGSLRAGASGFLLKDAPASELIAGIQAVAAGDACLSPRITGEVIQRADLTDVHDARGDHPGHARSIVKRLTAREEEILTAIGRGLTNQEIATAFVLSPATVKTYVTRLLAKCDQRDRVGLVILAYESGLLHG</sequence>
<dbReference type="PRINTS" id="PR00038">
    <property type="entry name" value="HTHLUXR"/>
</dbReference>
<evidence type="ECO:0000259" key="7">
    <source>
        <dbReference type="PROSITE" id="PS50110"/>
    </source>
</evidence>
<evidence type="ECO:0000256" key="1">
    <source>
        <dbReference type="ARBA" id="ARBA00022553"/>
    </source>
</evidence>
<dbReference type="STRING" id="100225.SAMN05421595_0037"/>
<dbReference type="SMART" id="SM00421">
    <property type="entry name" value="HTH_LUXR"/>
    <property type="match status" value="1"/>
</dbReference>
<dbReference type="PANTHER" id="PTHR43214">
    <property type="entry name" value="TWO-COMPONENT RESPONSE REGULATOR"/>
    <property type="match status" value="1"/>
</dbReference>
<feature type="domain" description="Response regulatory" evidence="7">
    <location>
        <begin position="3"/>
        <end position="124"/>
    </location>
</feature>
<evidence type="ECO:0000256" key="3">
    <source>
        <dbReference type="ARBA" id="ARBA00023125"/>
    </source>
</evidence>
<evidence type="ECO:0000313" key="9">
    <source>
        <dbReference type="Proteomes" id="UP000008495"/>
    </source>
</evidence>
<comment type="caution">
    <text evidence="8">The sequence shown here is derived from an EMBL/GenBank/DDBJ whole genome shotgun (WGS) entry which is preliminary data.</text>
</comment>
<keyword evidence="2" id="KW-0805">Transcription regulation</keyword>
<dbReference type="Gene3D" id="3.40.50.2300">
    <property type="match status" value="1"/>
</dbReference>
<dbReference type="InterPro" id="IPR011006">
    <property type="entry name" value="CheY-like_superfamily"/>
</dbReference>
<dbReference type="SUPFAM" id="SSF46894">
    <property type="entry name" value="C-terminal effector domain of the bipartite response regulators"/>
    <property type="match status" value="1"/>
</dbReference>
<feature type="modified residue" description="4-aspartylphosphate" evidence="5">
    <location>
        <position position="59"/>
    </location>
</feature>
<dbReference type="GO" id="GO:0006355">
    <property type="term" value="P:regulation of DNA-templated transcription"/>
    <property type="evidence" value="ECO:0007669"/>
    <property type="project" value="InterPro"/>
</dbReference>
<organism evidence="8 9">
    <name type="scientific">Austwickia chelonae NBRC 105200</name>
    <dbReference type="NCBI Taxonomy" id="1184607"/>
    <lineage>
        <taxon>Bacteria</taxon>
        <taxon>Bacillati</taxon>
        <taxon>Actinomycetota</taxon>
        <taxon>Actinomycetes</taxon>
        <taxon>Micrococcales</taxon>
        <taxon>Dermatophilaceae</taxon>
        <taxon>Austwickia</taxon>
    </lineage>
</organism>
<dbReference type="eggNOG" id="COG2197">
    <property type="taxonomic scope" value="Bacteria"/>
</dbReference>
<dbReference type="OrthoDB" id="9808843at2"/>
<dbReference type="InterPro" id="IPR000792">
    <property type="entry name" value="Tscrpt_reg_LuxR_C"/>
</dbReference>
<dbReference type="CDD" id="cd17535">
    <property type="entry name" value="REC_NarL-like"/>
    <property type="match status" value="1"/>
</dbReference>
<dbReference type="PROSITE" id="PS00622">
    <property type="entry name" value="HTH_LUXR_1"/>
    <property type="match status" value="1"/>
</dbReference>
<dbReference type="EMBL" id="BAGZ01000017">
    <property type="protein sequence ID" value="GAB78826.1"/>
    <property type="molecule type" value="Genomic_DNA"/>
</dbReference>
<evidence type="ECO:0000256" key="5">
    <source>
        <dbReference type="PROSITE-ProRule" id="PRU00169"/>
    </source>
</evidence>
<dbReference type="Pfam" id="PF00196">
    <property type="entry name" value="GerE"/>
    <property type="match status" value="1"/>
</dbReference>
<accession>K6UNA9</accession>
<feature type="domain" description="HTH luxR-type" evidence="6">
    <location>
        <begin position="158"/>
        <end position="223"/>
    </location>
</feature>
<dbReference type="SMART" id="SM00448">
    <property type="entry name" value="REC"/>
    <property type="match status" value="1"/>
</dbReference>
<dbReference type="Pfam" id="PF00072">
    <property type="entry name" value="Response_reg"/>
    <property type="match status" value="1"/>
</dbReference>
<keyword evidence="1 5" id="KW-0597">Phosphoprotein</keyword>
<dbReference type="InterPro" id="IPR058245">
    <property type="entry name" value="NreC/VraR/RcsB-like_REC"/>
</dbReference>
<protein>
    <submittedName>
        <fullName evidence="8">Putative two-component response regulator</fullName>
    </submittedName>
</protein>
<dbReference type="AlphaFoldDB" id="K6UNA9"/>
<dbReference type="GO" id="GO:0003677">
    <property type="term" value="F:DNA binding"/>
    <property type="evidence" value="ECO:0007669"/>
    <property type="project" value="UniProtKB-KW"/>
</dbReference>
<dbReference type="GO" id="GO:0000160">
    <property type="term" value="P:phosphorelay signal transduction system"/>
    <property type="evidence" value="ECO:0007669"/>
    <property type="project" value="InterPro"/>
</dbReference>
<proteinExistence type="predicted"/>
<gene>
    <name evidence="8" type="ORF">AUCHE_17_00380</name>
</gene>
<dbReference type="InterPro" id="IPR039420">
    <property type="entry name" value="WalR-like"/>
</dbReference>
<dbReference type="PROSITE" id="PS50110">
    <property type="entry name" value="RESPONSE_REGULATORY"/>
    <property type="match status" value="1"/>
</dbReference>
<dbReference type="CDD" id="cd06170">
    <property type="entry name" value="LuxR_C_like"/>
    <property type="match status" value="1"/>
</dbReference>
<reference evidence="8 9" key="1">
    <citation type="submission" date="2012-08" db="EMBL/GenBank/DDBJ databases">
        <title>Whole genome shotgun sequence of Austwickia chelonae NBRC 105200.</title>
        <authorList>
            <person name="Yoshida I."/>
            <person name="Hosoyama A."/>
            <person name="Tsuchikane K."/>
            <person name="Katsumata H."/>
            <person name="Ando Y."/>
            <person name="Ohji S."/>
            <person name="Hamada M."/>
            <person name="Tamura T."/>
            <person name="Yamazoe A."/>
            <person name="Yamazaki S."/>
            <person name="Fujita N."/>
        </authorList>
    </citation>
    <scope>NUCLEOTIDE SEQUENCE [LARGE SCALE GENOMIC DNA]</scope>
    <source>
        <strain evidence="8 9">NBRC 105200</strain>
    </source>
</reference>
<dbReference type="SUPFAM" id="SSF52172">
    <property type="entry name" value="CheY-like"/>
    <property type="match status" value="1"/>
</dbReference>
<dbReference type="PANTHER" id="PTHR43214:SF24">
    <property type="entry name" value="TRANSCRIPTIONAL REGULATORY PROTEIN NARL-RELATED"/>
    <property type="match status" value="1"/>
</dbReference>
<dbReference type="PROSITE" id="PS50043">
    <property type="entry name" value="HTH_LUXR_2"/>
    <property type="match status" value="1"/>
</dbReference>
<evidence type="ECO:0000256" key="4">
    <source>
        <dbReference type="ARBA" id="ARBA00023163"/>
    </source>
</evidence>
<dbReference type="InterPro" id="IPR016032">
    <property type="entry name" value="Sig_transdc_resp-reg_C-effctor"/>
</dbReference>